<dbReference type="EMBL" id="DSJL01000011">
    <property type="protein sequence ID" value="HEF66209.1"/>
    <property type="molecule type" value="Genomic_DNA"/>
</dbReference>
<gene>
    <name evidence="2" type="ORF">ENP47_11540</name>
</gene>
<accession>A0A7C1XK06</accession>
<dbReference type="Pfam" id="PF13601">
    <property type="entry name" value="HTH_34"/>
    <property type="match status" value="1"/>
</dbReference>
<feature type="domain" description="Winged helix DNA-binding" evidence="1">
    <location>
        <begin position="17"/>
        <end position="71"/>
    </location>
</feature>
<organism evidence="2">
    <name type="scientific">Thermomicrobium roseum</name>
    <dbReference type="NCBI Taxonomy" id="500"/>
    <lineage>
        <taxon>Bacteria</taxon>
        <taxon>Pseudomonadati</taxon>
        <taxon>Thermomicrobiota</taxon>
        <taxon>Thermomicrobia</taxon>
        <taxon>Thermomicrobiales</taxon>
        <taxon>Thermomicrobiaceae</taxon>
        <taxon>Thermomicrobium</taxon>
    </lineage>
</organism>
<dbReference type="AlphaFoldDB" id="A0A7C1XK06"/>
<reference evidence="2" key="1">
    <citation type="journal article" date="2020" name="mSystems">
        <title>Genome- and Community-Level Interaction Insights into Carbon Utilization and Element Cycling Functions of Hydrothermarchaeota in Hydrothermal Sediment.</title>
        <authorList>
            <person name="Zhou Z."/>
            <person name="Liu Y."/>
            <person name="Xu W."/>
            <person name="Pan J."/>
            <person name="Luo Z.H."/>
            <person name="Li M."/>
        </authorList>
    </citation>
    <scope>NUCLEOTIDE SEQUENCE [LARGE SCALE GENOMIC DNA]</scope>
    <source>
        <strain evidence="2">SpSt-222</strain>
    </source>
</reference>
<dbReference type="InterPro" id="IPR036388">
    <property type="entry name" value="WH-like_DNA-bd_sf"/>
</dbReference>
<protein>
    <submittedName>
        <fullName evidence="2">ArsR family transcriptional regulator</fullName>
    </submittedName>
</protein>
<dbReference type="Gene3D" id="1.10.10.10">
    <property type="entry name" value="Winged helix-like DNA-binding domain superfamily/Winged helix DNA-binding domain"/>
    <property type="match status" value="1"/>
</dbReference>
<dbReference type="PANTHER" id="PTHR37318">
    <property type="entry name" value="BSL7504 PROTEIN"/>
    <property type="match status" value="1"/>
</dbReference>
<sequence length="72" mass="7766">MTFAGLVHRPTPLRLLAGLAALPAEAEVEFTNLRDLLGLTDGNLSAHLSRLDEAGYVSFLTTVVGRKARTFI</sequence>
<dbReference type="PANTHER" id="PTHR37318:SF1">
    <property type="entry name" value="BSL7504 PROTEIN"/>
    <property type="match status" value="1"/>
</dbReference>
<dbReference type="InterPro" id="IPR036390">
    <property type="entry name" value="WH_DNA-bd_sf"/>
</dbReference>
<dbReference type="InterPro" id="IPR027395">
    <property type="entry name" value="WH_DNA-bd_dom"/>
</dbReference>
<evidence type="ECO:0000259" key="1">
    <source>
        <dbReference type="Pfam" id="PF13601"/>
    </source>
</evidence>
<name>A0A7C1XK06_THERO</name>
<proteinExistence type="predicted"/>
<dbReference type="SUPFAM" id="SSF46785">
    <property type="entry name" value="Winged helix' DNA-binding domain"/>
    <property type="match status" value="1"/>
</dbReference>
<comment type="caution">
    <text evidence="2">The sequence shown here is derived from an EMBL/GenBank/DDBJ whole genome shotgun (WGS) entry which is preliminary data.</text>
</comment>
<evidence type="ECO:0000313" key="2">
    <source>
        <dbReference type="EMBL" id="HEF66209.1"/>
    </source>
</evidence>